<dbReference type="Pfam" id="PF00196">
    <property type="entry name" value="GerE"/>
    <property type="match status" value="1"/>
</dbReference>
<dbReference type="PRINTS" id="PR00038">
    <property type="entry name" value="HTHLUXR"/>
</dbReference>
<dbReference type="EMBL" id="CP109441">
    <property type="protein sequence ID" value="WUV45012.1"/>
    <property type="molecule type" value="Genomic_DNA"/>
</dbReference>
<proteinExistence type="predicted"/>
<dbReference type="InterPro" id="IPR016032">
    <property type="entry name" value="Sig_transdc_resp-reg_C-effctor"/>
</dbReference>
<dbReference type="SMART" id="SM00421">
    <property type="entry name" value="HTH_LUXR"/>
    <property type="match status" value="1"/>
</dbReference>
<dbReference type="InterPro" id="IPR027417">
    <property type="entry name" value="P-loop_NTPase"/>
</dbReference>
<protein>
    <submittedName>
        <fullName evidence="4">AAA family ATPase</fullName>
    </submittedName>
</protein>
<dbReference type="Gene3D" id="1.10.10.10">
    <property type="entry name" value="Winged helix-like DNA-binding domain superfamily/Winged helix DNA-binding domain"/>
    <property type="match status" value="1"/>
</dbReference>
<evidence type="ECO:0000256" key="2">
    <source>
        <dbReference type="ARBA" id="ARBA00022840"/>
    </source>
</evidence>
<dbReference type="PROSITE" id="PS50043">
    <property type="entry name" value="HTH_LUXR_2"/>
    <property type="match status" value="1"/>
</dbReference>
<evidence type="ECO:0000256" key="1">
    <source>
        <dbReference type="ARBA" id="ARBA00022741"/>
    </source>
</evidence>
<evidence type="ECO:0000259" key="3">
    <source>
        <dbReference type="PROSITE" id="PS50043"/>
    </source>
</evidence>
<dbReference type="SUPFAM" id="SSF48452">
    <property type="entry name" value="TPR-like"/>
    <property type="match status" value="1"/>
</dbReference>
<evidence type="ECO:0000313" key="5">
    <source>
        <dbReference type="Proteomes" id="UP001432062"/>
    </source>
</evidence>
<keyword evidence="1" id="KW-0547">Nucleotide-binding</keyword>
<dbReference type="PANTHER" id="PTHR16305">
    <property type="entry name" value="TESTICULAR SOLUBLE ADENYLYL CYCLASE"/>
    <property type="match status" value="1"/>
</dbReference>
<dbReference type="CDD" id="cd06170">
    <property type="entry name" value="LuxR_C_like"/>
    <property type="match status" value="1"/>
</dbReference>
<gene>
    <name evidence="4" type="ORF">OG563_38760</name>
</gene>
<dbReference type="InterPro" id="IPR041664">
    <property type="entry name" value="AAA_16"/>
</dbReference>
<dbReference type="InterPro" id="IPR036388">
    <property type="entry name" value="WH-like_DNA-bd_sf"/>
</dbReference>
<keyword evidence="2" id="KW-0067">ATP-binding</keyword>
<dbReference type="PANTHER" id="PTHR16305:SF35">
    <property type="entry name" value="TRANSCRIPTIONAL ACTIVATOR DOMAIN"/>
    <property type="match status" value="1"/>
</dbReference>
<dbReference type="InterPro" id="IPR011990">
    <property type="entry name" value="TPR-like_helical_dom_sf"/>
</dbReference>
<keyword evidence="5" id="KW-1185">Reference proteome</keyword>
<sequence length="942" mass="100887">MLSVPDRGAFVGRAAEVSALQRAYQDESVDTVLIAGEPGLGKSRLVSEFASRLGSDVLVLTGRCPEFGASGVPFAPFVTIMRALVRRIGVDELTTLLPVARPALSRWLPELAMRTGAAEPESDRIRLFGEILTVFEQLAISHPVVLVLEDLHWADDSSRELLAFLIANLTQRDLLLIGTYRPTDSEPLRRLVTGLRRDPGVRVLNPEPLTKHEVGRQLAAVLNREPEPGVVTRVFQRSKGIPLFVEALGRALQEDPDRVPADLSDLLLGYQAGLPEDAKALLRLAATAGSPVRAGLLESATDLSEDGLHLALRQLTDQRLLLATDTGYEFRHSLIRDAIYDDMLPVARKRLHTRLSQVLLAEEALQAGDRRKGELAYHAYAAGDLPHALVASWCAATESEGAQSERVRQLDRVLELWDRVPDAATLVGADRLTVLERIVEASFHGGIVERGVAAADEALKLLDASEAPERAARLYYYRAGLENQSSGGSVDDLTRALELLPAHPPSVLRGEVLATLAASRVFNGDAVGAARDARAAVEVAEQTGTPALAARGYAYQGLAAAAGNGSAVTYFEQAHAAANDPQTLLTVVLWESAALVAAGEYQAAIEAIEQGLRAAHETFRFADAAPILLVKWAQALAGLGRWPEALGLIDESLTEQLPPLSTAALLLCHARIVLVQGFSAAAISSADAAAPLLSDGPWARQYQLQLRTVRTEIAIADGQFQRAGEIVAETLAADDLATHHHEVWPLLATAARITNAPTELASTADRLPVTTAIDTAYRAVVTASRSSDPAAWHQAASAWRAVDQRYDLARSLLSAAEAELAVGNRAAAREPLREAAELAADLGATPLANAAEQMAERARVTLQVARPEPANEPPRTFGLTPREIDVLRLVAQGLSNRQIAAELFISGNTAGVHVSRILTKLGAATRTEAAAVARKHGLIELD</sequence>
<dbReference type="InterPro" id="IPR000792">
    <property type="entry name" value="Tscrpt_reg_LuxR_C"/>
</dbReference>
<name>A0ABZ1YP70_9NOCA</name>
<dbReference type="Gene3D" id="3.40.50.300">
    <property type="entry name" value="P-loop containing nucleotide triphosphate hydrolases"/>
    <property type="match status" value="1"/>
</dbReference>
<dbReference type="Pfam" id="PF13191">
    <property type="entry name" value="AAA_16"/>
    <property type="match status" value="1"/>
</dbReference>
<dbReference type="SUPFAM" id="SSF52540">
    <property type="entry name" value="P-loop containing nucleoside triphosphate hydrolases"/>
    <property type="match status" value="1"/>
</dbReference>
<dbReference type="Gene3D" id="1.25.40.10">
    <property type="entry name" value="Tetratricopeptide repeat domain"/>
    <property type="match status" value="1"/>
</dbReference>
<dbReference type="SUPFAM" id="SSF46894">
    <property type="entry name" value="C-terminal effector domain of the bipartite response regulators"/>
    <property type="match status" value="1"/>
</dbReference>
<accession>A0ABZ1YP70</accession>
<evidence type="ECO:0000313" key="4">
    <source>
        <dbReference type="EMBL" id="WUV45012.1"/>
    </source>
</evidence>
<feature type="domain" description="HTH luxR-type" evidence="3">
    <location>
        <begin position="872"/>
        <end position="937"/>
    </location>
</feature>
<organism evidence="4 5">
    <name type="scientific">Nocardia vinacea</name>
    <dbReference type="NCBI Taxonomy" id="96468"/>
    <lineage>
        <taxon>Bacteria</taxon>
        <taxon>Bacillati</taxon>
        <taxon>Actinomycetota</taxon>
        <taxon>Actinomycetes</taxon>
        <taxon>Mycobacteriales</taxon>
        <taxon>Nocardiaceae</taxon>
        <taxon>Nocardia</taxon>
    </lineage>
</organism>
<reference evidence="4" key="1">
    <citation type="submission" date="2022-10" db="EMBL/GenBank/DDBJ databases">
        <title>The complete genomes of actinobacterial strains from the NBC collection.</title>
        <authorList>
            <person name="Joergensen T.S."/>
            <person name="Alvarez Arevalo M."/>
            <person name="Sterndorff E.B."/>
            <person name="Faurdal D."/>
            <person name="Vuksanovic O."/>
            <person name="Mourched A.-S."/>
            <person name="Charusanti P."/>
            <person name="Shaw S."/>
            <person name="Blin K."/>
            <person name="Weber T."/>
        </authorList>
    </citation>
    <scope>NUCLEOTIDE SEQUENCE</scope>
    <source>
        <strain evidence="4">NBC_01482</strain>
    </source>
</reference>
<dbReference type="RefSeq" id="WP_329408296.1">
    <property type="nucleotide sequence ID" value="NZ_CP109441.1"/>
</dbReference>
<dbReference type="Proteomes" id="UP001432062">
    <property type="component" value="Chromosome"/>
</dbReference>